<evidence type="ECO:0000256" key="1">
    <source>
        <dbReference type="ARBA" id="ARBA00004514"/>
    </source>
</evidence>
<feature type="compositionally biased region" description="Basic and acidic residues" evidence="13">
    <location>
        <begin position="1"/>
        <end position="12"/>
    </location>
</feature>
<keyword evidence="5 12" id="KW-0808">Transferase</keyword>
<reference evidence="17 18" key="3">
    <citation type="journal article" date="2015" name="Genome Announc.">
        <title>Draft Genome Sequence of the Archiascomycetous Yeast Saitoella complicata.</title>
        <authorList>
            <person name="Yamauchi K."/>
            <person name="Kondo S."/>
            <person name="Hamamoto M."/>
            <person name="Takahashi Y."/>
            <person name="Ogura Y."/>
            <person name="Hayashi T."/>
            <person name="Nishida H."/>
        </authorList>
    </citation>
    <scope>NUCLEOTIDE SEQUENCE [LARGE SCALE GENOMIC DNA]</scope>
    <source>
        <strain evidence="17 18">NRRL Y-17804</strain>
    </source>
</reference>
<dbReference type="SUPFAM" id="SSF53335">
    <property type="entry name" value="S-adenosyl-L-methionine-dependent methyltransferases"/>
    <property type="match status" value="1"/>
</dbReference>
<keyword evidence="7" id="KW-0479">Metal-binding</keyword>
<dbReference type="GO" id="GO:0042054">
    <property type="term" value="F:histone methyltransferase activity"/>
    <property type="evidence" value="ECO:0007669"/>
    <property type="project" value="TreeGrafter"/>
</dbReference>
<comment type="catalytic activity">
    <reaction evidence="11">
        <text>L-arginyl-[protein] + S-adenosyl-L-methionine = N(omega)-methyl-L-arginyl-[protein] + S-adenosyl-L-homocysteine + H(+)</text>
        <dbReference type="Rhea" id="RHEA:48100"/>
        <dbReference type="Rhea" id="RHEA-COMP:10532"/>
        <dbReference type="Rhea" id="RHEA-COMP:11990"/>
        <dbReference type="ChEBI" id="CHEBI:15378"/>
        <dbReference type="ChEBI" id="CHEBI:29965"/>
        <dbReference type="ChEBI" id="CHEBI:57856"/>
        <dbReference type="ChEBI" id="CHEBI:59789"/>
        <dbReference type="ChEBI" id="CHEBI:65280"/>
    </reaction>
    <physiologicalReaction direction="left-to-right" evidence="11">
        <dbReference type="Rhea" id="RHEA:48101"/>
    </physiologicalReaction>
</comment>
<dbReference type="GO" id="GO:0035242">
    <property type="term" value="F:protein-arginine omega-N asymmetric methyltransferase activity"/>
    <property type="evidence" value="ECO:0007669"/>
    <property type="project" value="UniProtKB-EC"/>
</dbReference>
<comment type="catalytic activity">
    <reaction evidence="10">
        <text>L-arginyl-[protein] + 2 S-adenosyl-L-methionine = N(omega),N(omega)-dimethyl-L-arginyl-[protein] + 2 S-adenosyl-L-homocysteine + 2 H(+)</text>
        <dbReference type="Rhea" id="RHEA:48096"/>
        <dbReference type="Rhea" id="RHEA-COMP:10532"/>
        <dbReference type="Rhea" id="RHEA-COMP:11991"/>
        <dbReference type="ChEBI" id="CHEBI:15378"/>
        <dbReference type="ChEBI" id="CHEBI:29965"/>
        <dbReference type="ChEBI" id="CHEBI:57856"/>
        <dbReference type="ChEBI" id="CHEBI:59789"/>
        <dbReference type="ChEBI" id="CHEBI:61897"/>
        <dbReference type="EC" id="2.1.1.319"/>
    </reaction>
    <physiologicalReaction direction="left-to-right" evidence="10">
        <dbReference type="Rhea" id="RHEA:48097"/>
    </physiologicalReaction>
</comment>
<evidence type="ECO:0000256" key="5">
    <source>
        <dbReference type="ARBA" id="ARBA00022679"/>
    </source>
</evidence>
<evidence type="ECO:0000313" key="18">
    <source>
        <dbReference type="Proteomes" id="UP000033140"/>
    </source>
</evidence>
<dbReference type="GO" id="GO:0008270">
    <property type="term" value="F:zinc ion binding"/>
    <property type="evidence" value="ECO:0007669"/>
    <property type="project" value="UniProtKB-KW"/>
</dbReference>
<dbReference type="CDD" id="cd02440">
    <property type="entry name" value="AdoMet_MTases"/>
    <property type="match status" value="1"/>
</dbReference>
<evidence type="ECO:0000256" key="9">
    <source>
        <dbReference type="ARBA" id="ARBA00022833"/>
    </source>
</evidence>
<protein>
    <recommendedName>
        <fullName evidence="2">type I protein arginine methyltransferase</fullName>
        <ecNumber evidence="2">2.1.1.319</ecNumber>
    </recommendedName>
</protein>
<dbReference type="FunFam" id="3.40.50.150:FF:000003">
    <property type="entry name" value="Blast:Protein arginine N-methyltransferase 1"/>
    <property type="match status" value="1"/>
</dbReference>
<dbReference type="GO" id="GO:0032259">
    <property type="term" value="P:methylation"/>
    <property type="evidence" value="ECO:0007669"/>
    <property type="project" value="UniProtKB-KW"/>
</dbReference>
<evidence type="ECO:0000256" key="10">
    <source>
        <dbReference type="ARBA" id="ARBA00047384"/>
    </source>
</evidence>
<dbReference type="InterPro" id="IPR049482">
    <property type="entry name" value="ANM3-like_C2H2_Zf"/>
</dbReference>
<dbReference type="Gene3D" id="2.70.160.11">
    <property type="entry name" value="Hnrnp arginine n-methyltransferase1"/>
    <property type="match status" value="1"/>
</dbReference>
<dbReference type="GO" id="GO:0005829">
    <property type="term" value="C:cytosol"/>
    <property type="evidence" value="ECO:0007669"/>
    <property type="project" value="UniProtKB-SubCell"/>
</dbReference>
<evidence type="ECO:0000256" key="4">
    <source>
        <dbReference type="ARBA" id="ARBA00022603"/>
    </source>
</evidence>
<feature type="domain" description="Protein arginine N-methyltransferase" evidence="16">
    <location>
        <begin position="330"/>
        <end position="504"/>
    </location>
</feature>
<dbReference type="OMA" id="YSHFAIH"/>
<dbReference type="InterPro" id="IPR055135">
    <property type="entry name" value="PRMT_dom"/>
</dbReference>
<dbReference type="RefSeq" id="XP_019023081.1">
    <property type="nucleotide sequence ID" value="XM_019169637.1"/>
</dbReference>
<reference evidence="17 18" key="2">
    <citation type="journal article" date="2014" name="J. Gen. Appl. Microbiol.">
        <title>The early diverging ascomycetous budding yeast Saitoella complicata has three histone deacetylases belonging to the Clr6, Hos2, and Rpd3 lineages.</title>
        <authorList>
            <person name="Nishida H."/>
            <person name="Matsumoto T."/>
            <person name="Kondo S."/>
            <person name="Hamamoto M."/>
            <person name="Yoshikawa H."/>
        </authorList>
    </citation>
    <scope>NUCLEOTIDE SEQUENCE [LARGE SCALE GENOMIC DNA]</scope>
    <source>
        <strain evidence="17 18">NRRL Y-17804</strain>
    </source>
</reference>
<evidence type="ECO:0000256" key="13">
    <source>
        <dbReference type="SAM" id="MobiDB-lite"/>
    </source>
</evidence>
<dbReference type="InterPro" id="IPR041698">
    <property type="entry name" value="Methyltransf_25"/>
</dbReference>
<dbReference type="Proteomes" id="UP000033140">
    <property type="component" value="Unassembled WGS sequence"/>
</dbReference>
<keyword evidence="4 12" id="KW-0489">Methyltransferase</keyword>
<evidence type="ECO:0000256" key="8">
    <source>
        <dbReference type="ARBA" id="ARBA00022771"/>
    </source>
</evidence>
<dbReference type="OrthoDB" id="7848332at2759"/>
<organism evidence="17 18">
    <name type="scientific">Saitoella complicata (strain BCRC 22490 / CBS 7301 / JCM 7358 / NBRC 10748 / NRRL Y-17804)</name>
    <dbReference type="NCBI Taxonomy" id="698492"/>
    <lineage>
        <taxon>Eukaryota</taxon>
        <taxon>Fungi</taxon>
        <taxon>Dikarya</taxon>
        <taxon>Ascomycota</taxon>
        <taxon>Taphrinomycotina</taxon>
        <taxon>Taphrinomycotina incertae sedis</taxon>
        <taxon>Saitoella</taxon>
    </lineage>
</organism>
<dbReference type="PANTHER" id="PTHR11006:SF123">
    <property type="entry name" value="RIBOSOMAL PROTEIN ARGININE N-METHYLTRANSFERASE RMT3"/>
    <property type="match status" value="1"/>
</dbReference>
<dbReference type="SUPFAM" id="SSF57667">
    <property type="entry name" value="beta-beta-alpha zinc fingers"/>
    <property type="match status" value="1"/>
</dbReference>
<evidence type="ECO:0000256" key="6">
    <source>
        <dbReference type="ARBA" id="ARBA00022691"/>
    </source>
</evidence>
<evidence type="ECO:0000259" key="14">
    <source>
        <dbReference type="Pfam" id="PF13649"/>
    </source>
</evidence>
<feature type="compositionally biased region" description="Acidic residues" evidence="13">
    <location>
        <begin position="13"/>
        <end position="23"/>
    </location>
</feature>
<dbReference type="EC" id="2.1.1.319" evidence="2"/>
<comment type="caution">
    <text evidence="17">The sequence shown here is derived from an EMBL/GenBank/DDBJ whole genome shotgun (WGS) entry which is preliminary data.</text>
</comment>
<dbReference type="Pfam" id="PF22528">
    <property type="entry name" value="PRMT_C"/>
    <property type="match status" value="1"/>
</dbReference>
<keyword evidence="6 12" id="KW-0949">S-adenosyl-L-methionine</keyword>
<evidence type="ECO:0000256" key="7">
    <source>
        <dbReference type="ARBA" id="ARBA00022723"/>
    </source>
</evidence>
<dbReference type="InterPro" id="IPR025799">
    <property type="entry name" value="Arg_MeTrfase"/>
</dbReference>
<comment type="subcellular location">
    <subcellularLocation>
        <location evidence="1">Cytoplasm</location>
        <location evidence="1">Cytosol</location>
    </subcellularLocation>
</comment>
<feature type="region of interest" description="Disordered" evidence="13">
    <location>
        <begin position="1"/>
        <end position="23"/>
    </location>
</feature>
<evidence type="ECO:0000259" key="16">
    <source>
        <dbReference type="Pfam" id="PF22528"/>
    </source>
</evidence>
<evidence type="ECO:0000256" key="11">
    <source>
        <dbReference type="ARBA" id="ARBA00049303"/>
    </source>
</evidence>
<sequence>MSSELPIDRDPVSDNDVEDSDWDDFSDAELTEAQCLFCHKSLPSIADVFAHCTLEHSFDFYAYRKSNNLDIYGCIRLINYIRSKVQIGEKPDLESKEYLEGETYLRPVLENDPLIFDLDDEDDEVVPSNVESSDPNATVERLAKELADLRTQFTEYKNAVRESFESKQDSSNDKLPEFKRDDDTHYFESYGHNEIHETMLKDTARTEGYRDFIYDNKHLFVGKVVLDVGCGTGILSMFCAKAGAAKVFAVDNSSIVHKARANVMENGLDKIVTVLQGKIEDLELPVKEVDIIVSEWMGYGLIYESMYDSVLNARDRYLIKDGLMIPSETRLLVAGLSDEEYINDKYHFWNEVYGFKMTAMKEGILDEAHVESIQAKYLNTNAGVFKPLPAHDITVDDLSFTSNFEIKTEKAGPLTSFLIWFDTYFTARGAEIEADALAESWKPKEGNAFTTGPKGKDTHWHQTLLMLDEAIELKEGDIVKGSIRYGKAADNSRELDIEVNWSCEAAGKTNVHKLYKLR</sequence>
<proteinExistence type="predicted"/>
<dbReference type="PROSITE" id="PS51678">
    <property type="entry name" value="SAM_MT_PRMT"/>
    <property type="match status" value="1"/>
</dbReference>
<evidence type="ECO:0000256" key="2">
    <source>
        <dbReference type="ARBA" id="ARBA00011925"/>
    </source>
</evidence>
<keyword evidence="8" id="KW-0863">Zinc-finger</keyword>
<dbReference type="STRING" id="698492.A0A0E9NFJ5"/>
<dbReference type="InterPro" id="IPR029063">
    <property type="entry name" value="SAM-dependent_MTases_sf"/>
</dbReference>
<dbReference type="Pfam" id="PF21137">
    <property type="entry name" value="ANM3_C2H2_Zf"/>
    <property type="match status" value="1"/>
</dbReference>
<evidence type="ECO:0000313" key="17">
    <source>
        <dbReference type="EMBL" id="GAO48637.1"/>
    </source>
</evidence>
<dbReference type="Pfam" id="PF13649">
    <property type="entry name" value="Methyltransf_25"/>
    <property type="match status" value="1"/>
</dbReference>
<accession>A0A0E9NFJ5</accession>
<feature type="domain" description="Protein arginine N-methyltransferase 3-like C2H2 zinc finger" evidence="15">
    <location>
        <begin position="65"/>
        <end position="107"/>
    </location>
</feature>
<dbReference type="PANTHER" id="PTHR11006">
    <property type="entry name" value="PROTEIN ARGININE N-METHYLTRANSFERASE"/>
    <property type="match status" value="1"/>
</dbReference>
<evidence type="ECO:0000256" key="3">
    <source>
        <dbReference type="ARBA" id="ARBA00022490"/>
    </source>
</evidence>
<gene>
    <name evidence="17" type="ORF">G7K_2807-t1</name>
</gene>
<dbReference type="EMBL" id="BACD03000016">
    <property type="protein sequence ID" value="GAO48637.1"/>
    <property type="molecule type" value="Genomic_DNA"/>
</dbReference>
<dbReference type="Gene3D" id="3.40.50.150">
    <property type="entry name" value="Vaccinia Virus protein VP39"/>
    <property type="match status" value="1"/>
</dbReference>
<name>A0A0E9NFJ5_SAICN</name>
<dbReference type="GO" id="GO:0005634">
    <property type="term" value="C:nucleus"/>
    <property type="evidence" value="ECO:0007669"/>
    <property type="project" value="TreeGrafter"/>
</dbReference>
<evidence type="ECO:0000256" key="12">
    <source>
        <dbReference type="PROSITE-ProRule" id="PRU01015"/>
    </source>
</evidence>
<reference evidence="17 18" key="1">
    <citation type="journal article" date="2011" name="J. Gen. Appl. Microbiol.">
        <title>Draft genome sequencing of the enigmatic yeast Saitoella complicata.</title>
        <authorList>
            <person name="Nishida H."/>
            <person name="Hamamoto M."/>
            <person name="Sugiyama J."/>
        </authorList>
    </citation>
    <scope>NUCLEOTIDE SEQUENCE [LARGE SCALE GENOMIC DNA]</scope>
    <source>
        <strain evidence="17 18">NRRL Y-17804</strain>
    </source>
</reference>
<keyword evidence="18" id="KW-1185">Reference proteome</keyword>
<feature type="domain" description="Methyltransferase" evidence="14">
    <location>
        <begin position="225"/>
        <end position="318"/>
    </location>
</feature>
<keyword evidence="9" id="KW-0862">Zinc</keyword>
<dbReference type="InterPro" id="IPR036236">
    <property type="entry name" value="Znf_C2H2_sf"/>
</dbReference>
<keyword evidence="3" id="KW-0963">Cytoplasm</keyword>
<dbReference type="AlphaFoldDB" id="A0A0E9NFJ5"/>
<evidence type="ECO:0000259" key="15">
    <source>
        <dbReference type="Pfam" id="PF21137"/>
    </source>
</evidence>